<proteinExistence type="predicted"/>
<dbReference type="Proteomes" id="UP000183971">
    <property type="component" value="Unassembled WGS sequence"/>
</dbReference>
<gene>
    <name evidence="2" type="ORF">FPRO_13319</name>
</gene>
<name>A0A1L7W556_FUSPR</name>
<reference evidence="3" key="1">
    <citation type="journal article" date="2016" name="Genome Biol. Evol.">
        <title>Comparative 'omics' of the Fusarium fujikuroi species complex highlights differences in genetic potential and metabolite synthesis.</title>
        <authorList>
            <person name="Niehaus E.-M."/>
            <person name="Muensterkoetter M."/>
            <person name="Proctor R.H."/>
            <person name="Brown D.W."/>
            <person name="Sharon A."/>
            <person name="Idan Y."/>
            <person name="Oren-Young L."/>
            <person name="Sieber C.M."/>
            <person name="Novak O."/>
            <person name="Pencik A."/>
            <person name="Tarkowska D."/>
            <person name="Hromadova K."/>
            <person name="Freeman S."/>
            <person name="Maymon M."/>
            <person name="Elazar M."/>
            <person name="Youssef S.A."/>
            <person name="El-Shabrawy E.S.M."/>
            <person name="Shalaby A.B.A."/>
            <person name="Houterman P."/>
            <person name="Brock N.L."/>
            <person name="Burkhardt I."/>
            <person name="Tsavkelova E.A."/>
            <person name="Dickschat J.S."/>
            <person name="Galuszka P."/>
            <person name="Gueldener U."/>
            <person name="Tudzynski B."/>
        </authorList>
    </citation>
    <scope>NUCLEOTIDE SEQUENCE [LARGE SCALE GENOMIC DNA]</scope>
    <source>
        <strain evidence="3">ET1</strain>
    </source>
</reference>
<feature type="region of interest" description="Disordered" evidence="1">
    <location>
        <begin position="72"/>
        <end position="119"/>
    </location>
</feature>
<dbReference type="GeneID" id="42058182"/>
<dbReference type="RefSeq" id="XP_031088185.1">
    <property type="nucleotide sequence ID" value="XM_031222757.1"/>
</dbReference>
<comment type="caution">
    <text evidence="2">The sequence shown here is derived from an EMBL/GenBank/DDBJ whole genome shotgun (WGS) entry which is preliminary data.</text>
</comment>
<feature type="compositionally biased region" description="Basic residues" evidence="1">
    <location>
        <begin position="41"/>
        <end position="55"/>
    </location>
</feature>
<keyword evidence="3" id="KW-1185">Reference proteome</keyword>
<sequence length="119" mass="13119">MCTDGRNTATTDISSGHRCTRLVHAGNPGINIITPTVCPARRSKPGRGPSRRITHRREGFKFSFTLIVHPGAPLPAAKHSSRQHSKSRNSASYHHTEFTPRLSPSRAVAERHRHINANA</sequence>
<dbReference type="EMBL" id="FJOF01000012">
    <property type="protein sequence ID" value="CZR47652.1"/>
    <property type="molecule type" value="Genomic_DNA"/>
</dbReference>
<accession>A0A1L7W556</accession>
<dbReference type="VEuPathDB" id="FungiDB:FPRO_13319"/>
<protein>
    <submittedName>
        <fullName evidence="2">Uncharacterized protein</fullName>
    </submittedName>
</protein>
<feature type="region of interest" description="Disordered" evidence="1">
    <location>
        <begin position="35"/>
        <end position="55"/>
    </location>
</feature>
<evidence type="ECO:0000313" key="2">
    <source>
        <dbReference type="EMBL" id="CZR47652.1"/>
    </source>
</evidence>
<evidence type="ECO:0000313" key="3">
    <source>
        <dbReference type="Proteomes" id="UP000183971"/>
    </source>
</evidence>
<dbReference type="AlphaFoldDB" id="A0A1L7W556"/>
<organism evidence="2 3">
    <name type="scientific">Fusarium proliferatum (strain ET1)</name>
    <name type="common">Orchid endophyte fungus</name>
    <dbReference type="NCBI Taxonomy" id="1227346"/>
    <lineage>
        <taxon>Eukaryota</taxon>
        <taxon>Fungi</taxon>
        <taxon>Dikarya</taxon>
        <taxon>Ascomycota</taxon>
        <taxon>Pezizomycotina</taxon>
        <taxon>Sordariomycetes</taxon>
        <taxon>Hypocreomycetidae</taxon>
        <taxon>Hypocreales</taxon>
        <taxon>Nectriaceae</taxon>
        <taxon>Fusarium</taxon>
        <taxon>Fusarium fujikuroi species complex</taxon>
    </lineage>
</organism>
<evidence type="ECO:0000256" key="1">
    <source>
        <dbReference type="SAM" id="MobiDB-lite"/>
    </source>
</evidence>